<comment type="caution">
    <text evidence="2">The sequence shown here is derived from an EMBL/GenBank/DDBJ whole genome shotgun (WGS) entry which is preliminary data.</text>
</comment>
<dbReference type="EMBL" id="CAKOGP040001847">
    <property type="protein sequence ID" value="CAJ1953990.1"/>
    <property type="molecule type" value="Genomic_DNA"/>
</dbReference>
<organism evidence="2 3">
    <name type="scientific">Cylindrotheca closterium</name>
    <dbReference type="NCBI Taxonomy" id="2856"/>
    <lineage>
        <taxon>Eukaryota</taxon>
        <taxon>Sar</taxon>
        <taxon>Stramenopiles</taxon>
        <taxon>Ochrophyta</taxon>
        <taxon>Bacillariophyta</taxon>
        <taxon>Bacillariophyceae</taxon>
        <taxon>Bacillariophycidae</taxon>
        <taxon>Bacillariales</taxon>
        <taxon>Bacillariaceae</taxon>
        <taxon>Cylindrotheca</taxon>
    </lineage>
</organism>
<feature type="compositionally biased region" description="Basic and acidic residues" evidence="1">
    <location>
        <begin position="106"/>
        <end position="133"/>
    </location>
</feature>
<evidence type="ECO:0000313" key="3">
    <source>
        <dbReference type="Proteomes" id="UP001295423"/>
    </source>
</evidence>
<dbReference type="AlphaFoldDB" id="A0AAD2PV49"/>
<proteinExistence type="predicted"/>
<name>A0AAD2PV49_9STRA</name>
<accession>A0AAD2PV49</accession>
<reference evidence="2" key="1">
    <citation type="submission" date="2023-08" db="EMBL/GenBank/DDBJ databases">
        <authorList>
            <person name="Audoor S."/>
            <person name="Bilcke G."/>
        </authorList>
    </citation>
    <scope>NUCLEOTIDE SEQUENCE</scope>
</reference>
<protein>
    <submittedName>
        <fullName evidence="2">Uncharacterized protein</fullName>
    </submittedName>
</protein>
<feature type="region of interest" description="Disordered" evidence="1">
    <location>
        <begin position="104"/>
        <end position="133"/>
    </location>
</feature>
<evidence type="ECO:0000256" key="1">
    <source>
        <dbReference type="SAM" id="MobiDB-lite"/>
    </source>
</evidence>
<dbReference type="Proteomes" id="UP001295423">
    <property type="component" value="Unassembled WGS sequence"/>
</dbReference>
<gene>
    <name evidence="2" type="ORF">CYCCA115_LOCUS14588</name>
</gene>
<sequence>MDPDRNFSPPELMVPQDNCPTFSCFLDCCKPKKGRLCQEEEDDDVASVKKGLHEEVKVKGKMEKTKQETTSKAVVPSKNALSRKAVVEFLKMLLSFLLFQSMGKTGEPKSEESAKLNYEQVKEDREDVPILQR</sequence>
<keyword evidence="3" id="KW-1185">Reference proteome</keyword>
<evidence type="ECO:0000313" key="2">
    <source>
        <dbReference type="EMBL" id="CAJ1953990.1"/>
    </source>
</evidence>